<dbReference type="EC" id="2.10.1.1" evidence="1"/>
<keyword evidence="1" id="KW-0479">Metal-binding</keyword>
<gene>
    <name evidence="3" type="ORF">ACJDUG_02225</name>
</gene>
<dbReference type="CDD" id="cd03522">
    <property type="entry name" value="MoeA_like"/>
    <property type="match status" value="1"/>
</dbReference>
<dbReference type="InterPro" id="IPR036425">
    <property type="entry name" value="MoaB/Mog-like_dom_sf"/>
</dbReference>
<dbReference type="SUPFAM" id="SSF53218">
    <property type="entry name" value="Molybdenum cofactor biosynthesis proteins"/>
    <property type="match status" value="1"/>
</dbReference>
<comment type="catalytic activity">
    <reaction evidence="1">
        <text>adenylyl-molybdopterin + molybdate = Mo-molybdopterin + AMP + H(+)</text>
        <dbReference type="Rhea" id="RHEA:35047"/>
        <dbReference type="ChEBI" id="CHEBI:15378"/>
        <dbReference type="ChEBI" id="CHEBI:36264"/>
        <dbReference type="ChEBI" id="CHEBI:62727"/>
        <dbReference type="ChEBI" id="CHEBI:71302"/>
        <dbReference type="ChEBI" id="CHEBI:456215"/>
    </reaction>
</comment>
<keyword evidence="4" id="KW-1185">Reference proteome</keyword>
<organism evidence="3 4">
    <name type="scientific">Candidatus Clostridium stratigraminis</name>
    <dbReference type="NCBI Taxonomy" id="3381661"/>
    <lineage>
        <taxon>Bacteria</taxon>
        <taxon>Bacillati</taxon>
        <taxon>Bacillota</taxon>
        <taxon>Clostridia</taxon>
        <taxon>Eubacteriales</taxon>
        <taxon>Clostridiaceae</taxon>
        <taxon>Clostridium</taxon>
    </lineage>
</organism>
<dbReference type="InterPro" id="IPR038987">
    <property type="entry name" value="MoeA-like"/>
</dbReference>
<dbReference type="SMART" id="SM00852">
    <property type="entry name" value="MoCF_biosynth"/>
    <property type="match status" value="1"/>
</dbReference>
<dbReference type="RefSeq" id="WP_406768248.1">
    <property type="nucleotide sequence ID" value="NZ_JBJHZZ010000001.1"/>
</dbReference>
<comment type="caution">
    <text evidence="3">The sequence shown here is derived from an EMBL/GenBank/DDBJ whole genome shotgun (WGS) entry which is preliminary data.</text>
</comment>
<evidence type="ECO:0000256" key="1">
    <source>
        <dbReference type="RuleBase" id="RU365090"/>
    </source>
</evidence>
<comment type="similarity">
    <text evidence="1">Belongs to the MoeA family.</text>
</comment>
<dbReference type="Gene3D" id="3.40.980.10">
    <property type="entry name" value="MoaB/Mog-like domain"/>
    <property type="match status" value="1"/>
</dbReference>
<feature type="domain" description="MoaB/Mog" evidence="2">
    <location>
        <begin position="172"/>
        <end position="304"/>
    </location>
</feature>
<protein>
    <recommendedName>
        <fullName evidence="1">Molybdopterin molybdenumtransferase</fullName>
        <ecNumber evidence="1">2.10.1.1</ecNumber>
    </recommendedName>
</protein>
<keyword evidence="1" id="KW-0808">Transferase</keyword>
<keyword evidence="1" id="KW-0500">Molybdenum</keyword>
<proteinExistence type="inferred from homology"/>
<dbReference type="EMBL" id="JBJHZZ010000001">
    <property type="protein sequence ID" value="MFL0245792.1"/>
    <property type="molecule type" value="Genomic_DNA"/>
</dbReference>
<accession>A0ABW8T0S6</accession>
<dbReference type="Proteomes" id="UP001623591">
    <property type="component" value="Unassembled WGS sequence"/>
</dbReference>
<reference evidence="3 4" key="1">
    <citation type="submission" date="2024-11" db="EMBL/GenBank/DDBJ databases">
        <authorList>
            <person name="Heng Y.C."/>
            <person name="Lim A.C.H."/>
            <person name="Lee J.K.Y."/>
            <person name="Kittelmann S."/>
        </authorList>
    </citation>
    <scope>NUCLEOTIDE SEQUENCE [LARGE SCALE GENOMIC DNA]</scope>
    <source>
        <strain evidence="3 4">WILCCON 0185</strain>
    </source>
</reference>
<comment type="cofactor">
    <cofactor evidence="1">
        <name>Mg(2+)</name>
        <dbReference type="ChEBI" id="CHEBI:18420"/>
    </cofactor>
</comment>
<dbReference type="InterPro" id="IPR001453">
    <property type="entry name" value="MoaB/Mog_dom"/>
</dbReference>
<dbReference type="Pfam" id="PF00994">
    <property type="entry name" value="MoCF_biosynth"/>
    <property type="match status" value="1"/>
</dbReference>
<evidence type="ECO:0000313" key="3">
    <source>
        <dbReference type="EMBL" id="MFL0245792.1"/>
    </source>
</evidence>
<keyword evidence="1" id="KW-0501">Molybdenum cofactor biosynthesis</keyword>
<keyword evidence="1" id="KW-0460">Magnesium</keyword>
<evidence type="ECO:0000259" key="2">
    <source>
        <dbReference type="SMART" id="SM00852"/>
    </source>
</evidence>
<evidence type="ECO:0000313" key="4">
    <source>
        <dbReference type="Proteomes" id="UP001623591"/>
    </source>
</evidence>
<comment type="pathway">
    <text evidence="1">Cofactor biosynthesis; molybdopterin biosynthesis.</text>
</comment>
<dbReference type="PANTHER" id="PTHR10192">
    <property type="entry name" value="MOLYBDOPTERIN BIOSYNTHESIS PROTEIN"/>
    <property type="match status" value="1"/>
</dbReference>
<name>A0ABW8T0S6_9CLOT</name>
<comment type="function">
    <text evidence="1">Catalyzes the insertion of molybdate into adenylated molybdopterin with the concomitant release of AMP.</text>
</comment>
<sequence>MKIIKVQDAVGSILCHDITKIVPGEFKGVAFKKGHIIKEEDIPVLLSLGKEHLYVWEEDERLLHENEAAERLRDLTAGENLYFGDIKEGKIEYFASCNGLLKIDIENLLKLNSLGEIILSTALNNTVVKEGSKVAATKIVPLTIDKEKIEKVEEIIKNKIVKVIPTYSKKVAIITTGSEVYKGRIKDAFGPVLTDKFKEYGCEVLGQSILPDDLNEIQAAINLWIDKGAEIVLCTGGMSVDADDLTPKAIKATGAKIITYGTPVLPGAMLLLAYKENIPILGLPGAVIYSKKTVFDLLLPRLLANEKLDYIDIATYGHGGLL</sequence>
<dbReference type="PANTHER" id="PTHR10192:SF28">
    <property type="entry name" value="MOLYBDOPTERIN MOLYBDENUMTRANSFERASE"/>
    <property type="match status" value="1"/>
</dbReference>